<proteinExistence type="inferred from homology"/>
<dbReference type="PANTHER" id="PTHR30468:SF1">
    <property type="entry name" value="ALPHA-KETOGLUTARATE-DEPENDENT SULFONATE DIOXYGENASE"/>
    <property type="match status" value="1"/>
</dbReference>
<dbReference type="SUPFAM" id="SSF51197">
    <property type="entry name" value="Clavaminate synthase-like"/>
    <property type="match status" value="1"/>
</dbReference>
<dbReference type="InterPro" id="IPR051323">
    <property type="entry name" value="AtsK-like"/>
</dbReference>
<dbReference type="AlphaFoldDB" id="A0A368ZYZ0"/>
<keyword evidence="4" id="KW-0560">Oxidoreductase</keyword>
<comment type="similarity">
    <text evidence="1">Belongs to the TfdA dioxygenase family.</text>
</comment>
<dbReference type="RefSeq" id="WP_114412353.1">
    <property type="nucleotide sequence ID" value="NZ_QPJQ01000019.1"/>
</dbReference>
<dbReference type="InterPro" id="IPR003819">
    <property type="entry name" value="TauD/TfdA-like"/>
</dbReference>
<dbReference type="Gene3D" id="3.60.130.10">
    <property type="entry name" value="Clavaminate synthase-like"/>
    <property type="match status" value="1"/>
</dbReference>
<sequence length="290" mass="32673">MNNSALQISPHFKFLATGSALGAVVNGIDLRLPLSSSQFKTLSQIWNEHHILIFKGQNLTDEQLFNFATYFGDVFHPPLDVPVLASNTQGVAPAVVPVSNQAGGYTGSGELSPHIDHQWTPRPSKASFLYALQVPSIGGDTSWYNLNRAWETLDEETKERISKLTLITYNPFLRQGEPVRPRYRDPANPPKGLSFAHPVVTTHPESGKKILYISKDTEVEIPELSLEEGRILIEKLRAHTFKDEYRYEHQWQVGDIVLWDNRSTAHSRTAFPETEVRDLHRVSLAGQRPL</sequence>
<evidence type="ECO:0000256" key="2">
    <source>
        <dbReference type="ARBA" id="ARBA00022723"/>
    </source>
</evidence>
<dbReference type="GO" id="GO:0006790">
    <property type="term" value="P:sulfur compound metabolic process"/>
    <property type="evidence" value="ECO:0007669"/>
    <property type="project" value="TreeGrafter"/>
</dbReference>
<reference evidence="7 8" key="1">
    <citation type="submission" date="2018-07" db="EMBL/GenBank/DDBJ databases">
        <title>Genomic Encyclopedia of Type Strains, Phase III (KMG-III): the genomes of soil and plant-associated and newly described type strains.</title>
        <authorList>
            <person name="Whitman W."/>
        </authorList>
    </citation>
    <scope>NUCLEOTIDE SEQUENCE [LARGE SCALE GENOMIC DNA]</scope>
    <source>
        <strain evidence="7 8">CECT 7731</strain>
    </source>
</reference>
<protein>
    <submittedName>
        <fullName evidence="7">Taurine dioxygenase</fullName>
    </submittedName>
</protein>
<evidence type="ECO:0000313" key="8">
    <source>
        <dbReference type="Proteomes" id="UP000253506"/>
    </source>
</evidence>
<dbReference type="InterPro" id="IPR042098">
    <property type="entry name" value="TauD-like_sf"/>
</dbReference>
<comment type="caution">
    <text evidence="7">The sequence shown here is derived from an EMBL/GenBank/DDBJ whole genome shotgun (WGS) entry which is preliminary data.</text>
</comment>
<keyword evidence="3 7" id="KW-0223">Dioxygenase</keyword>
<accession>A0A368ZYZ0</accession>
<feature type="domain" description="TauD/TfdA-like" evidence="6">
    <location>
        <begin position="21"/>
        <end position="282"/>
    </location>
</feature>
<gene>
    <name evidence="7" type="ORF">DFP77_11940</name>
</gene>
<evidence type="ECO:0000256" key="5">
    <source>
        <dbReference type="ARBA" id="ARBA00023004"/>
    </source>
</evidence>
<dbReference type="EMBL" id="QPJQ01000019">
    <property type="protein sequence ID" value="RCX01047.1"/>
    <property type="molecule type" value="Genomic_DNA"/>
</dbReference>
<dbReference type="PANTHER" id="PTHR30468">
    <property type="entry name" value="ALPHA-KETOGLUTARATE-DEPENDENT SULFONATE DIOXYGENASE"/>
    <property type="match status" value="1"/>
</dbReference>
<name>A0A368ZYZ0_9GAMM</name>
<evidence type="ECO:0000256" key="3">
    <source>
        <dbReference type="ARBA" id="ARBA00022964"/>
    </source>
</evidence>
<evidence type="ECO:0000256" key="1">
    <source>
        <dbReference type="ARBA" id="ARBA00005896"/>
    </source>
</evidence>
<dbReference type="GO" id="GO:0005737">
    <property type="term" value="C:cytoplasm"/>
    <property type="evidence" value="ECO:0007669"/>
    <property type="project" value="TreeGrafter"/>
</dbReference>
<dbReference type="GO" id="GO:0000908">
    <property type="term" value="F:taurine dioxygenase activity"/>
    <property type="evidence" value="ECO:0007669"/>
    <property type="project" value="TreeGrafter"/>
</dbReference>
<dbReference type="GO" id="GO:0046872">
    <property type="term" value="F:metal ion binding"/>
    <property type="evidence" value="ECO:0007669"/>
    <property type="project" value="UniProtKB-KW"/>
</dbReference>
<dbReference type="Proteomes" id="UP000253506">
    <property type="component" value="Unassembled WGS sequence"/>
</dbReference>
<organism evidence="7 8">
    <name type="scientific">Marinomonas foliarum</name>
    <dbReference type="NCBI Taxonomy" id="491950"/>
    <lineage>
        <taxon>Bacteria</taxon>
        <taxon>Pseudomonadati</taxon>
        <taxon>Pseudomonadota</taxon>
        <taxon>Gammaproteobacteria</taxon>
        <taxon>Oceanospirillales</taxon>
        <taxon>Oceanospirillaceae</taxon>
        <taxon>Marinomonas</taxon>
    </lineage>
</organism>
<keyword evidence="2" id="KW-0479">Metal-binding</keyword>
<dbReference type="OrthoDB" id="581608at2"/>
<keyword evidence="5" id="KW-0408">Iron</keyword>
<dbReference type="Pfam" id="PF02668">
    <property type="entry name" value="TauD"/>
    <property type="match status" value="1"/>
</dbReference>
<evidence type="ECO:0000256" key="4">
    <source>
        <dbReference type="ARBA" id="ARBA00023002"/>
    </source>
</evidence>
<evidence type="ECO:0000313" key="7">
    <source>
        <dbReference type="EMBL" id="RCX01047.1"/>
    </source>
</evidence>
<evidence type="ECO:0000259" key="6">
    <source>
        <dbReference type="Pfam" id="PF02668"/>
    </source>
</evidence>